<sequence>MTDEINRVLPFLRSLPRVPMRTVRYRPTREEAVLSIPRCLSYKVDVAYVGPRTPSGVSFWDLWELASISRRTATSLVRGGADRVFDDMKPRVRRVVLRILWPGYENRKGVCPLDVRGMTRADFALSVVYAYIQHFKMLNTEVGRKLNIEDFYLVSVSHTVGDVWQAQIATTVISNTLPNTTRSRLSRSMTNIITTHLQRVPSRKRTHHRSLPRVPIRTIRYQPTREEAAVSTPYCRSCSVDFTYIGPKTPAGVSLWDIWMVGTHVGPWAVQRMIRDGRGRVFDDGTAHAILRSVVLCIIWPGHESWTTTCRIKVRGKTRAEFALSVAEAYFQHFQTLNTHERTNLDLRDFYLVSVSHTVGEVWQAQIATAIV</sequence>
<reference evidence="1" key="1">
    <citation type="submission" date="2023-03" db="EMBL/GenBank/DDBJ databases">
        <title>Massive genome expansion in bonnet fungi (Mycena s.s.) driven by repeated elements and novel gene families across ecological guilds.</title>
        <authorList>
            <consortium name="Lawrence Berkeley National Laboratory"/>
            <person name="Harder C.B."/>
            <person name="Miyauchi S."/>
            <person name="Viragh M."/>
            <person name="Kuo A."/>
            <person name="Thoen E."/>
            <person name="Andreopoulos B."/>
            <person name="Lu D."/>
            <person name="Skrede I."/>
            <person name="Drula E."/>
            <person name="Henrissat B."/>
            <person name="Morin E."/>
            <person name="Kohler A."/>
            <person name="Barry K."/>
            <person name="LaButti K."/>
            <person name="Morin E."/>
            <person name="Salamov A."/>
            <person name="Lipzen A."/>
            <person name="Mereny Z."/>
            <person name="Hegedus B."/>
            <person name="Baldrian P."/>
            <person name="Stursova M."/>
            <person name="Weitz H."/>
            <person name="Taylor A."/>
            <person name="Grigoriev I.V."/>
            <person name="Nagy L.G."/>
            <person name="Martin F."/>
            <person name="Kauserud H."/>
        </authorList>
    </citation>
    <scope>NUCLEOTIDE SEQUENCE</scope>
    <source>
        <strain evidence="1">9284</strain>
    </source>
</reference>
<dbReference type="Proteomes" id="UP001221142">
    <property type="component" value="Unassembled WGS sequence"/>
</dbReference>
<proteinExistence type="predicted"/>
<dbReference type="AlphaFoldDB" id="A0AAD7FEF3"/>
<dbReference type="EMBL" id="JARKIF010000024">
    <property type="protein sequence ID" value="KAJ7615429.1"/>
    <property type="molecule type" value="Genomic_DNA"/>
</dbReference>
<organism evidence="1 2">
    <name type="scientific">Roridomyces roridus</name>
    <dbReference type="NCBI Taxonomy" id="1738132"/>
    <lineage>
        <taxon>Eukaryota</taxon>
        <taxon>Fungi</taxon>
        <taxon>Dikarya</taxon>
        <taxon>Basidiomycota</taxon>
        <taxon>Agaricomycotina</taxon>
        <taxon>Agaricomycetes</taxon>
        <taxon>Agaricomycetidae</taxon>
        <taxon>Agaricales</taxon>
        <taxon>Marasmiineae</taxon>
        <taxon>Mycenaceae</taxon>
        <taxon>Roridomyces</taxon>
    </lineage>
</organism>
<gene>
    <name evidence="1" type="ORF">FB45DRAFT_1035422</name>
</gene>
<protein>
    <submittedName>
        <fullName evidence="1">Uncharacterized protein</fullName>
    </submittedName>
</protein>
<keyword evidence="2" id="KW-1185">Reference proteome</keyword>
<accession>A0AAD7FEF3</accession>
<evidence type="ECO:0000313" key="2">
    <source>
        <dbReference type="Proteomes" id="UP001221142"/>
    </source>
</evidence>
<evidence type="ECO:0000313" key="1">
    <source>
        <dbReference type="EMBL" id="KAJ7615429.1"/>
    </source>
</evidence>
<comment type="caution">
    <text evidence="1">The sequence shown here is derived from an EMBL/GenBank/DDBJ whole genome shotgun (WGS) entry which is preliminary data.</text>
</comment>
<name>A0AAD7FEF3_9AGAR</name>